<comment type="caution">
    <text evidence="2">The sequence shown here is derived from an EMBL/GenBank/DDBJ whole genome shotgun (WGS) entry which is preliminary data.</text>
</comment>
<protein>
    <recommendedName>
        <fullName evidence="4">Secreted protein</fullName>
    </recommendedName>
</protein>
<dbReference type="OrthoDB" id="2630173at2"/>
<gene>
    <name evidence="2" type="ORF">BN13_1790002</name>
</gene>
<dbReference type="Proteomes" id="UP000035720">
    <property type="component" value="Unassembled WGS sequence"/>
</dbReference>
<dbReference type="GO" id="GO:0006508">
    <property type="term" value="P:proteolysis"/>
    <property type="evidence" value="ECO:0007669"/>
    <property type="project" value="InterPro"/>
</dbReference>
<dbReference type="Gene3D" id="2.60.120.700">
    <property type="entry name" value="Peptidase G1"/>
    <property type="match status" value="1"/>
</dbReference>
<evidence type="ECO:0008006" key="4">
    <source>
        <dbReference type="Google" id="ProtNLM"/>
    </source>
</evidence>
<sequence length="361" mass="37752">MTRAGKVIGTCAGAVLAAGAVAAQASPSHLEGGPVIEVVQCPGGGTVTFTKPGKGFDPLTATDDALQANGLPPRPSTEDGPGGKEALAAWTKMVTGVITYIPGCGDPTAPRVDRSHGLQLTPRRGLVLVDDDPSGERIASLNYAGKSASVDHVAFDADSHIKVPSTSCTSQFRRSTHWVAVGRISNVTTSYPLVQSGVDANCSGGSVSYNAFYEIFQGTEDYQENALPVSASVNDYLYVHVGISNTSSHKVVFHMVNTTDGIDLGSFTPPTSTGPDYYNPPYYTGGTAAWISERFGGSPLADFNSVTFQTNRLASGGGTWHNLHGESRVGYVMQGSTGTVLADYDSTTTGGSFHNIWHAPQ</sequence>
<name>A0A077M5D7_9MICO</name>
<evidence type="ECO:0000313" key="3">
    <source>
        <dbReference type="Proteomes" id="UP000035720"/>
    </source>
</evidence>
<keyword evidence="1" id="KW-0732">Signal</keyword>
<dbReference type="Pfam" id="PF01828">
    <property type="entry name" value="Peptidase_A4"/>
    <property type="match status" value="1"/>
</dbReference>
<evidence type="ECO:0000256" key="1">
    <source>
        <dbReference type="SAM" id="SignalP"/>
    </source>
</evidence>
<dbReference type="AlphaFoldDB" id="A0A077M5D7"/>
<dbReference type="GO" id="GO:0070007">
    <property type="term" value="F:glutamic-type endopeptidase activity"/>
    <property type="evidence" value="ECO:0007669"/>
    <property type="project" value="InterPro"/>
</dbReference>
<feature type="signal peptide" evidence="1">
    <location>
        <begin position="1"/>
        <end position="25"/>
    </location>
</feature>
<accession>A0A077M5D7</accession>
<dbReference type="SUPFAM" id="SSF49899">
    <property type="entry name" value="Concanavalin A-like lectins/glucanases"/>
    <property type="match status" value="1"/>
</dbReference>
<dbReference type="InterPro" id="IPR000250">
    <property type="entry name" value="Peptidase_G1"/>
</dbReference>
<feature type="chain" id="PRO_5001721169" description="Secreted protein" evidence="1">
    <location>
        <begin position="26"/>
        <end position="361"/>
    </location>
</feature>
<dbReference type="InterPro" id="IPR038656">
    <property type="entry name" value="Peptidase_G1_sf"/>
</dbReference>
<dbReference type="RefSeq" id="WP_084733861.1">
    <property type="nucleotide sequence ID" value="NZ_HF571038.1"/>
</dbReference>
<keyword evidence="3" id="KW-1185">Reference proteome</keyword>
<organism evidence="2 3">
    <name type="scientific">Nostocoides jenkinsii Ben 74</name>
    <dbReference type="NCBI Taxonomy" id="1193518"/>
    <lineage>
        <taxon>Bacteria</taxon>
        <taxon>Bacillati</taxon>
        <taxon>Actinomycetota</taxon>
        <taxon>Actinomycetes</taxon>
        <taxon>Micrococcales</taxon>
        <taxon>Intrasporangiaceae</taxon>
        <taxon>Nostocoides</taxon>
    </lineage>
</organism>
<dbReference type="EMBL" id="CAJC01000089">
    <property type="protein sequence ID" value="CCI52476.1"/>
    <property type="molecule type" value="Genomic_DNA"/>
</dbReference>
<reference evidence="2 3" key="1">
    <citation type="journal article" date="2013" name="ISME J.">
        <title>A metabolic model for members of the genus Tetrasphaera involved in enhanced biological phosphorus removal.</title>
        <authorList>
            <person name="Kristiansen R."/>
            <person name="Nguyen H.T.T."/>
            <person name="Saunders A.M."/>
            <person name="Nielsen J.L."/>
            <person name="Wimmer R."/>
            <person name="Le V.Q."/>
            <person name="McIlroy S.J."/>
            <person name="Petrovski S."/>
            <person name="Seviour R.J."/>
            <person name="Calteau A."/>
            <person name="Nielsen K.L."/>
            <person name="Nielsen P.H."/>
        </authorList>
    </citation>
    <scope>NUCLEOTIDE SEQUENCE [LARGE SCALE GENOMIC DNA]</scope>
    <source>
        <strain evidence="2 3">Ben 74</strain>
    </source>
</reference>
<evidence type="ECO:0000313" key="2">
    <source>
        <dbReference type="EMBL" id="CCI52476.1"/>
    </source>
</evidence>
<dbReference type="InterPro" id="IPR013320">
    <property type="entry name" value="ConA-like_dom_sf"/>
</dbReference>
<proteinExistence type="predicted"/>